<dbReference type="InterPro" id="IPR036849">
    <property type="entry name" value="Enolase-like_C_sf"/>
</dbReference>
<dbReference type="AlphaFoldDB" id="A0A6B0YMW1"/>
<reference evidence="5" key="1">
    <citation type="submission" date="2019-09" db="EMBL/GenBank/DDBJ databases">
        <title>Characterisation of the sponge microbiome using genome-centric metagenomics.</title>
        <authorList>
            <person name="Engelberts J.P."/>
            <person name="Robbins S.J."/>
            <person name="De Goeij J.M."/>
            <person name="Aranda M."/>
            <person name="Bell S.C."/>
            <person name="Webster N.S."/>
        </authorList>
    </citation>
    <scope>NUCLEOTIDE SEQUENCE</scope>
    <source>
        <strain evidence="5">SB0664_bin_27</strain>
    </source>
</reference>
<keyword evidence="3" id="KW-0460">Magnesium</keyword>
<dbReference type="InterPro" id="IPR013342">
    <property type="entry name" value="Mandelate_racemase_C"/>
</dbReference>
<gene>
    <name evidence="5" type="ORF">F4Y42_00320</name>
</gene>
<dbReference type="InterPro" id="IPR046945">
    <property type="entry name" value="RHMD-like"/>
</dbReference>
<dbReference type="PANTHER" id="PTHR13794">
    <property type="entry name" value="ENOLASE SUPERFAMILY, MANDELATE RACEMASE"/>
    <property type="match status" value="1"/>
</dbReference>
<dbReference type="Pfam" id="PF13378">
    <property type="entry name" value="MR_MLE_C"/>
    <property type="match status" value="1"/>
</dbReference>
<dbReference type="PANTHER" id="PTHR13794:SF58">
    <property type="entry name" value="MITOCHONDRIAL ENOLASE SUPERFAMILY MEMBER 1"/>
    <property type="match status" value="1"/>
</dbReference>
<dbReference type="InterPro" id="IPR029017">
    <property type="entry name" value="Enolase-like_N"/>
</dbReference>
<dbReference type="SFLD" id="SFLDS00001">
    <property type="entry name" value="Enolase"/>
    <property type="match status" value="1"/>
</dbReference>
<comment type="caution">
    <text evidence="5">The sequence shown here is derived from an EMBL/GenBank/DDBJ whole genome shotgun (WGS) entry which is preliminary data.</text>
</comment>
<feature type="domain" description="Mandelate racemase/muconate lactonizing enzyme C-terminal" evidence="4">
    <location>
        <begin position="147"/>
        <end position="244"/>
    </location>
</feature>
<evidence type="ECO:0000256" key="2">
    <source>
        <dbReference type="ARBA" id="ARBA00022723"/>
    </source>
</evidence>
<dbReference type="GO" id="GO:0016836">
    <property type="term" value="F:hydro-lyase activity"/>
    <property type="evidence" value="ECO:0007669"/>
    <property type="project" value="TreeGrafter"/>
</dbReference>
<proteinExistence type="predicted"/>
<dbReference type="SMART" id="SM00922">
    <property type="entry name" value="MR_MLE"/>
    <property type="match status" value="1"/>
</dbReference>
<accession>A0A6B0YMW1</accession>
<dbReference type="GO" id="GO:0000287">
    <property type="term" value="F:magnesium ion binding"/>
    <property type="evidence" value="ECO:0007669"/>
    <property type="project" value="TreeGrafter"/>
</dbReference>
<organism evidence="5">
    <name type="scientific">Caldilineaceae bacterium SB0664_bin_27</name>
    <dbReference type="NCBI Taxonomy" id="2605260"/>
    <lineage>
        <taxon>Bacteria</taxon>
        <taxon>Bacillati</taxon>
        <taxon>Chloroflexota</taxon>
        <taxon>Caldilineae</taxon>
        <taxon>Caldilineales</taxon>
        <taxon>Caldilineaceae</taxon>
    </lineage>
</organism>
<dbReference type="Gene3D" id="3.20.20.120">
    <property type="entry name" value="Enolase-like C-terminal domain"/>
    <property type="match status" value="1"/>
</dbReference>
<keyword evidence="2" id="KW-0479">Metal-binding</keyword>
<evidence type="ECO:0000256" key="3">
    <source>
        <dbReference type="ARBA" id="ARBA00022842"/>
    </source>
</evidence>
<dbReference type="CDD" id="cd03316">
    <property type="entry name" value="MR_like"/>
    <property type="match status" value="1"/>
</dbReference>
<comment type="cofactor">
    <cofactor evidence="1">
        <name>Mg(2+)</name>
        <dbReference type="ChEBI" id="CHEBI:18420"/>
    </cofactor>
</comment>
<dbReference type="InterPro" id="IPR013341">
    <property type="entry name" value="Mandelate_racemase_N_dom"/>
</dbReference>
<evidence type="ECO:0000313" key="5">
    <source>
        <dbReference type="EMBL" id="MXY91877.1"/>
    </source>
</evidence>
<dbReference type="SUPFAM" id="SSF51604">
    <property type="entry name" value="Enolase C-terminal domain-like"/>
    <property type="match status" value="1"/>
</dbReference>
<dbReference type="SUPFAM" id="SSF54826">
    <property type="entry name" value="Enolase N-terminal domain-like"/>
    <property type="match status" value="1"/>
</dbReference>
<dbReference type="InterPro" id="IPR029065">
    <property type="entry name" value="Enolase_C-like"/>
</dbReference>
<dbReference type="Gene3D" id="3.30.390.10">
    <property type="entry name" value="Enolase-like, N-terminal domain"/>
    <property type="match status" value="1"/>
</dbReference>
<dbReference type="EMBL" id="VXRG01000004">
    <property type="protein sequence ID" value="MXY91877.1"/>
    <property type="molecule type" value="Genomic_DNA"/>
</dbReference>
<evidence type="ECO:0000259" key="4">
    <source>
        <dbReference type="SMART" id="SM00922"/>
    </source>
</evidence>
<sequence length="368" mass="41080">MRITDMTVERYAWPRPKPISNGKYTYVDVSLNLVHIYTDEGITGVGWGGGTASGQGSDLTTTLIDYFKPVVIGEDPFNYRRIWEDMWLPKLVGRRGLSTRVISAIDIALWDLIGKAVNRPVYQLLGGYRDSIPAYIAGGYYEEGKGLRELAEEMEENLTLGAKAIKMKVGGVPINEDVERVRVVRETIGPEVKLLVDANNAYKAHEAIELARKMEKYEPFWFEEPVAPDDYRGHARVAKATSIPIATGENEYTRYGFRDLIEREGAAIINADAQILGGITEFMQVAALTSAEDLVIAPHGAQEVHVHLVCAINNGLILEFYRETVDPLRMQIFEETMKLDADGNVDAPDRPGLGITPNYELLKQYRVG</sequence>
<evidence type="ECO:0000256" key="1">
    <source>
        <dbReference type="ARBA" id="ARBA00001946"/>
    </source>
</evidence>
<dbReference type="SFLD" id="SFLDG00179">
    <property type="entry name" value="mandelate_racemase"/>
    <property type="match status" value="1"/>
</dbReference>
<name>A0A6B0YMW1_9CHLR</name>
<protein>
    <submittedName>
        <fullName evidence="5">Mandelate racemase/muconate lactonizing enzyme family protein</fullName>
    </submittedName>
</protein>
<dbReference type="GO" id="GO:0016052">
    <property type="term" value="P:carbohydrate catabolic process"/>
    <property type="evidence" value="ECO:0007669"/>
    <property type="project" value="TreeGrafter"/>
</dbReference>
<dbReference type="Pfam" id="PF02746">
    <property type="entry name" value="MR_MLE_N"/>
    <property type="match status" value="1"/>
</dbReference>